<keyword evidence="1" id="KW-1133">Transmembrane helix</keyword>
<dbReference type="AlphaFoldDB" id="A0A1M5IDD7"/>
<evidence type="ECO:0000313" key="2">
    <source>
        <dbReference type="EMBL" id="SHG26282.1"/>
    </source>
</evidence>
<keyword evidence="3" id="KW-1185">Reference proteome</keyword>
<evidence type="ECO:0000313" key="3">
    <source>
        <dbReference type="Proteomes" id="UP000184532"/>
    </source>
</evidence>
<dbReference type="Proteomes" id="UP000184532">
    <property type="component" value="Unassembled WGS sequence"/>
</dbReference>
<feature type="transmembrane region" description="Helical" evidence="1">
    <location>
        <begin position="116"/>
        <end position="135"/>
    </location>
</feature>
<sequence>MITSDWTLLENVKQKIAEEANLQGSATWTQKDFDFLSYYIEEKAGCRLSVSTLKRIWSNNYQRLPHISTLDALSKTAFEKDWRTLKSDSLVNRAVKKRTEPQKLFRQQKKFRKVTVGWMLAIPIILILIGAATTLQKRPTKTKVIGDVTFGHRKTVENKLPNTVVFTYDIEAIDADSFFLQQSWDSSRKVEIFKGTQERTDIYYIPGYFTAKLMADDEVVKEMPIHVVYEDWFVAARQPMSRIFTFDKTLWSKNGHLRINKDTLEIKGIDVNKEFQLAYYYVKNFEVEGDNLSYTTSFGMQPLENVDCPIINIHLQGTKGYYWIMIGNKGCGSELAVRVGDKLHNGKTSDLTALTTNMYQWNDLQINTDDKNVRIDLNGSEVFSTSYLDSLGDIMELSYFFNGIGMIDNVKLANDEGEIKFHDDFED</sequence>
<organism evidence="2 3">
    <name type="scientific">Flagellimonas flava</name>
    <dbReference type="NCBI Taxonomy" id="570519"/>
    <lineage>
        <taxon>Bacteria</taxon>
        <taxon>Pseudomonadati</taxon>
        <taxon>Bacteroidota</taxon>
        <taxon>Flavobacteriia</taxon>
        <taxon>Flavobacteriales</taxon>
        <taxon>Flavobacteriaceae</taxon>
        <taxon>Flagellimonas</taxon>
    </lineage>
</organism>
<gene>
    <name evidence="2" type="ORF">SAMN04488116_0631</name>
</gene>
<evidence type="ECO:0000256" key="1">
    <source>
        <dbReference type="SAM" id="Phobius"/>
    </source>
</evidence>
<accession>A0A1M5IDD7</accession>
<reference evidence="3" key="1">
    <citation type="submission" date="2016-11" db="EMBL/GenBank/DDBJ databases">
        <authorList>
            <person name="Varghese N."/>
            <person name="Submissions S."/>
        </authorList>
    </citation>
    <scope>NUCLEOTIDE SEQUENCE [LARGE SCALE GENOMIC DNA]</scope>
    <source>
        <strain evidence="3">DSM 22638</strain>
    </source>
</reference>
<keyword evidence="1" id="KW-0812">Transmembrane</keyword>
<name>A0A1M5IDD7_9FLAO</name>
<protein>
    <submittedName>
        <fullName evidence="2">Uncharacterized protein</fullName>
    </submittedName>
</protein>
<dbReference type="RefSeq" id="WP_073176428.1">
    <property type="nucleotide sequence ID" value="NZ_FQWL01000001.1"/>
</dbReference>
<keyword evidence="1" id="KW-0472">Membrane</keyword>
<dbReference type="OrthoDB" id="639802at2"/>
<dbReference type="EMBL" id="FQWL01000001">
    <property type="protein sequence ID" value="SHG26282.1"/>
    <property type="molecule type" value="Genomic_DNA"/>
</dbReference>
<proteinExistence type="predicted"/>